<dbReference type="RefSeq" id="WP_118218861.1">
    <property type="nucleotide sequence ID" value="NZ_QRIM01000015.1"/>
</dbReference>
<reference evidence="1 2" key="1">
    <citation type="submission" date="2018-08" db="EMBL/GenBank/DDBJ databases">
        <title>A genome reference for cultivated species of the human gut microbiota.</title>
        <authorList>
            <person name="Zou Y."/>
            <person name="Xue W."/>
            <person name="Luo G."/>
        </authorList>
    </citation>
    <scope>NUCLEOTIDE SEQUENCE [LARGE SCALE GENOMIC DNA]</scope>
    <source>
        <strain evidence="1 2">AM22-12LB</strain>
    </source>
</reference>
<gene>
    <name evidence="1" type="ORF">DW252_12420</name>
</gene>
<accession>A0A414U9Q3</accession>
<comment type="caution">
    <text evidence="1">The sequence shown here is derived from an EMBL/GenBank/DDBJ whole genome shotgun (WGS) entry which is preliminary data.</text>
</comment>
<dbReference type="Proteomes" id="UP000286595">
    <property type="component" value="Unassembled WGS sequence"/>
</dbReference>
<dbReference type="AlphaFoldDB" id="A0A414U9Q3"/>
<sequence length="223" mass="25057">MTDEEAMEALLNSDGYSFPTWTLKLGLPTDEMRLVMSLIASDKAPIPVDVAYISEYLHMDGAVVESSVKELLDRRLVYKKDSYLILDLEMCDHIFDAVATVRQAKVNSDIDEAFCPPIPLVAMRAGEIYSDSSLVSRLVLGFISAWSFAADFCPYCPHDIAKLLGLYDSDVEDAIAFWSDKGLVDRVCGPLFNKERLNVNLLAWNDFYGALDWGEEWEKFGLC</sequence>
<organism evidence="1 2">
    <name type="scientific">Coprococcus comes</name>
    <dbReference type="NCBI Taxonomy" id="410072"/>
    <lineage>
        <taxon>Bacteria</taxon>
        <taxon>Bacillati</taxon>
        <taxon>Bacillota</taxon>
        <taxon>Clostridia</taxon>
        <taxon>Lachnospirales</taxon>
        <taxon>Lachnospiraceae</taxon>
        <taxon>Coprococcus</taxon>
    </lineage>
</organism>
<protein>
    <submittedName>
        <fullName evidence="1">MarR family transcriptional regulator</fullName>
    </submittedName>
</protein>
<evidence type="ECO:0000313" key="2">
    <source>
        <dbReference type="Proteomes" id="UP000286595"/>
    </source>
</evidence>
<evidence type="ECO:0000313" key="1">
    <source>
        <dbReference type="EMBL" id="RHG59204.1"/>
    </source>
</evidence>
<proteinExistence type="predicted"/>
<name>A0A414U9Q3_9FIRM</name>
<dbReference type="EMBL" id="QRIM01000015">
    <property type="protein sequence ID" value="RHG59204.1"/>
    <property type="molecule type" value="Genomic_DNA"/>
</dbReference>